<protein>
    <submittedName>
        <fullName evidence="4">DNA-protecting protein DprA</fullName>
    </submittedName>
</protein>
<feature type="region of interest" description="Disordered" evidence="2">
    <location>
        <begin position="264"/>
        <end position="295"/>
    </location>
</feature>
<evidence type="ECO:0000313" key="5">
    <source>
        <dbReference type="Proteomes" id="UP001165306"/>
    </source>
</evidence>
<dbReference type="InterPro" id="IPR003488">
    <property type="entry name" value="DprA"/>
</dbReference>
<evidence type="ECO:0000256" key="2">
    <source>
        <dbReference type="SAM" id="MobiDB-lite"/>
    </source>
</evidence>
<dbReference type="InterPro" id="IPR057666">
    <property type="entry name" value="DrpA_SLOG"/>
</dbReference>
<dbReference type="Gene3D" id="3.40.50.450">
    <property type="match status" value="1"/>
</dbReference>
<dbReference type="RefSeq" id="WP_284056247.1">
    <property type="nucleotide sequence ID" value="NZ_JAMSLR010000002.1"/>
</dbReference>
<dbReference type="SUPFAM" id="SSF102405">
    <property type="entry name" value="MCP/YpsA-like"/>
    <property type="match status" value="1"/>
</dbReference>
<dbReference type="PANTHER" id="PTHR43022">
    <property type="entry name" value="PROTEIN SMF"/>
    <property type="match status" value="1"/>
</dbReference>
<gene>
    <name evidence="4" type="ORF">NET02_04870</name>
</gene>
<proteinExistence type="inferred from homology"/>
<evidence type="ECO:0000256" key="1">
    <source>
        <dbReference type="ARBA" id="ARBA00006525"/>
    </source>
</evidence>
<dbReference type="EMBL" id="JAMSLR010000002">
    <property type="protein sequence ID" value="MCM8748470.1"/>
    <property type="molecule type" value="Genomic_DNA"/>
</dbReference>
<evidence type="ECO:0000259" key="3">
    <source>
        <dbReference type="Pfam" id="PF02481"/>
    </source>
</evidence>
<dbReference type="Pfam" id="PF02481">
    <property type="entry name" value="DNA_processg_A"/>
    <property type="match status" value="1"/>
</dbReference>
<comment type="caution">
    <text evidence="4">The sequence shown here is derived from an EMBL/GenBank/DDBJ whole genome shotgun (WGS) entry which is preliminary data.</text>
</comment>
<sequence>MATNKLTPWKPLAIEHGDSRYPSRLAKEGKLRGKRGRVITLYAWEGTNLELLNAEATIAIVGSRSAPPDFLAYARQAGAYFARHGLVVVTGGARGVDLEAMNGALESGGQAIVVRPMGLESAEAIRFAKRYEPYLAAGKLLVLSEMPPHQRWHARAAMARNRLVVGLADAVLVVHTKLKYVPRETSNRRLARVSNGNQEQASLRLSGTWNAAEQARKLGRPLWVLDGAVEGNRALLSDPELGARRVDRPGSDFGFEVVLAESFSDGRRLPPRSSPGEPEPPGRDAVQQAELPLAE</sequence>
<dbReference type="PANTHER" id="PTHR43022:SF1">
    <property type="entry name" value="PROTEIN SMF"/>
    <property type="match status" value="1"/>
</dbReference>
<organism evidence="4 5">
    <name type="scientific">Thermalbibacter longus</name>
    <dbReference type="NCBI Taxonomy" id="2951981"/>
    <lineage>
        <taxon>Bacteria</taxon>
        <taxon>Pseudomonadati</taxon>
        <taxon>Thermomicrobiota</taxon>
        <taxon>Thermomicrobia</taxon>
        <taxon>Thermomicrobiales</taxon>
        <taxon>Thermomicrobiaceae</taxon>
        <taxon>Thermalbibacter</taxon>
    </lineage>
</organism>
<dbReference type="Proteomes" id="UP001165306">
    <property type="component" value="Unassembled WGS sequence"/>
</dbReference>
<accession>A0AA42BAF8</accession>
<comment type="similarity">
    <text evidence="1">Belongs to the DprA/Smf family.</text>
</comment>
<name>A0AA42BAF8_9BACT</name>
<evidence type="ECO:0000313" key="4">
    <source>
        <dbReference type="EMBL" id="MCM8748470.1"/>
    </source>
</evidence>
<reference evidence="4" key="1">
    <citation type="submission" date="2022-06" db="EMBL/GenBank/DDBJ databases">
        <title>CFH 74404 Thermomicrobiaceae sp.</title>
        <authorList>
            <person name="Ming H."/>
            <person name="Li W.-J."/>
            <person name="Zhao Z."/>
        </authorList>
    </citation>
    <scope>NUCLEOTIDE SEQUENCE</scope>
    <source>
        <strain evidence="4">CFH 74404</strain>
    </source>
</reference>
<dbReference type="GO" id="GO:0009294">
    <property type="term" value="P:DNA-mediated transformation"/>
    <property type="evidence" value="ECO:0007669"/>
    <property type="project" value="InterPro"/>
</dbReference>
<dbReference type="AlphaFoldDB" id="A0AA42BAF8"/>
<keyword evidence="5" id="KW-1185">Reference proteome</keyword>
<feature type="domain" description="Smf/DprA SLOG" evidence="3">
    <location>
        <begin position="15"/>
        <end position="179"/>
    </location>
</feature>